<protein>
    <submittedName>
        <fullName evidence="1">Pre-tRNA-processing protein Pta1p</fullName>
    </submittedName>
</protein>
<dbReference type="Proteomes" id="UP001152531">
    <property type="component" value="Unassembled WGS sequence"/>
</dbReference>
<evidence type="ECO:0000313" key="2">
    <source>
        <dbReference type="Proteomes" id="UP001152531"/>
    </source>
</evidence>
<name>A0ACA9Y3X8_9ASCO</name>
<reference evidence="1" key="1">
    <citation type="submission" date="2022-06" db="EMBL/GenBank/DDBJ databases">
        <authorList>
            <person name="Legras J.-L."/>
            <person name="Devillers H."/>
            <person name="Grondin C."/>
        </authorList>
    </citation>
    <scope>NUCLEOTIDE SEQUENCE</scope>
    <source>
        <strain evidence="1">CLIB 1444</strain>
    </source>
</reference>
<sequence>MSFTTKDILNGLEQAREAGFNDPSLFPQVVRQVLNFVTNDDILIKYWCSTFLKDVFESDTLKYSDKVDLAIDTMESLIYLSNVEDLKIFKHVIDIAITIFKLVFQFVAENDGCEDVWANLNKLKMSLTSKFNGTWPLKDSDDEEKDRFRNLLSKIELIKFIIVVIDYQTYSNSNVNSFNCRMVNINHSLIKRDAIQAEATSLLNNLLDIFKNDVLVPPLINPVIIQLSFLMKRKDQFVTKILTVIENFETHEKLQSNYQTIEEFKLSRKYVDRIIRIFLIHLQKFKLIPGDFQSSMNKKVQVLIERGDEIRRKNIVDPSPLDENIKKVKFTGFANFSKKVKSLEYKDLYSLNDESNQLNFDLSTLPPQVLVTMIMTAMRKVEGKRLNKALDIVSERYKYALENQEELKNKRIKLGMDDEDDDEDDGVTNYDTKSVYNLPPPKELSFQEKREQINMIIRNFFKLSETNIKEVEEAKQEEGINKELTKIAIKHWEKKSWLVILTRLATRGMRTIDSNDHSIDNDKNSELSDLIRNALMDFFLENIHARIDLIIEWLNEEWYSETVYNELKTKNEIKLKYMKEYESGNITDLDYKINEEFEKLDIPTPIYDKWSTKILTSIIPFLEANDRKIFIRLLSDLPVLSPQLVGQIKSLCVDPVRSKLGFLSIQYLLMFRPPVKEACLDVLKQLSEIEDSKEEAEKLLAKFSA</sequence>
<proteinExistence type="predicted"/>
<dbReference type="EMBL" id="CALSDN010000002">
    <property type="protein sequence ID" value="CAH6719661.1"/>
    <property type="molecule type" value="Genomic_DNA"/>
</dbReference>
<keyword evidence="2" id="KW-1185">Reference proteome</keyword>
<organism evidence="1 2">
    <name type="scientific">[Candida] jaroonii</name>
    <dbReference type="NCBI Taxonomy" id="467808"/>
    <lineage>
        <taxon>Eukaryota</taxon>
        <taxon>Fungi</taxon>
        <taxon>Dikarya</taxon>
        <taxon>Ascomycota</taxon>
        <taxon>Saccharomycotina</taxon>
        <taxon>Pichiomycetes</taxon>
        <taxon>Debaryomycetaceae</taxon>
        <taxon>Yamadazyma</taxon>
    </lineage>
</organism>
<evidence type="ECO:0000313" key="1">
    <source>
        <dbReference type="EMBL" id="CAH6719661.1"/>
    </source>
</evidence>
<gene>
    <name evidence="1" type="ORF">CLIB1444_02S13652</name>
</gene>
<comment type="caution">
    <text evidence="1">The sequence shown here is derived from an EMBL/GenBank/DDBJ whole genome shotgun (WGS) entry which is preliminary data.</text>
</comment>
<accession>A0ACA9Y3X8</accession>